<comment type="caution">
    <text evidence="1">The sequence shown here is derived from an EMBL/GenBank/DDBJ whole genome shotgun (WGS) entry which is preliminary data.</text>
</comment>
<organism evidence="1 2">
    <name type="scientific">Candidatus Scybalomonas excrementavium</name>
    <dbReference type="NCBI Taxonomy" id="2840943"/>
    <lineage>
        <taxon>Bacteria</taxon>
        <taxon>Bacillati</taxon>
        <taxon>Bacillota</taxon>
        <taxon>Clostridia</taxon>
        <taxon>Lachnospirales</taxon>
        <taxon>Lachnospiraceae</taxon>
        <taxon>Lachnospiraceae incertae sedis</taxon>
        <taxon>Candidatus Scybalomonas</taxon>
    </lineage>
</organism>
<protein>
    <submittedName>
        <fullName evidence="1">Uncharacterized protein</fullName>
    </submittedName>
</protein>
<sequence length="89" mass="10966">MRIWGKLWKSNRMIQDTVIENYKMDQTRTTKVYEALADICQQFDLQIPIWLDVNKQDFIRTSRCRFYEDSFIESIDFDYLELHVIEEDY</sequence>
<name>A0A9D9I2N8_9FIRM</name>
<evidence type="ECO:0000313" key="2">
    <source>
        <dbReference type="Proteomes" id="UP000823618"/>
    </source>
</evidence>
<gene>
    <name evidence="1" type="ORF">IAC13_08300</name>
</gene>
<proteinExistence type="predicted"/>
<dbReference type="AlphaFoldDB" id="A0A9D9I2N8"/>
<dbReference type="EMBL" id="JADIML010000226">
    <property type="protein sequence ID" value="MBO8463916.1"/>
    <property type="molecule type" value="Genomic_DNA"/>
</dbReference>
<reference evidence="1" key="1">
    <citation type="submission" date="2020-10" db="EMBL/GenBank/DDBJ databases">
        <authorList>
            <person name="Gilroy R."/>
        </authorList>
    </citation>
    <scope>NUCLEOTIDE SEQUENCE</scope>
    <source>
        <strain evidence="1">E3-2379</strain>
    </source>
</reference>
<evidence type="ECO:0000313" key="1">
    <source>
        <dbReference type="EMBL" id="MBO8463916.1"/>
    </source>
</evidence>
<reference evidence="1" key="2">
    <citation type="journal article" date="2021" name="PeerJ">
        <title>Extensive microbial diversity within the chicken gut microbiome revealed by metagenomics and culture.</title>
        <authorList>
            <person name="Gilroy R."/>
            <person name="Ravi A."/>
            <person name="Getino M."/>
            <person name="Pursley I."/>
            <person name="Horton D.L."/>
            <person name="Alikhan N.F."/>
            <person name="Baker D."/>
            <person name="Gharbi K."/>
            <person name="Hall N."/>
            <person name="Watson M."/>
            <person name="Adriaenssens E.M."/>
            <person name="Foster-Nyarko E."/>
            <person name="Jarju S."/>
            <person name="Secka A."/>
            <person name="Antonio M."/>
            <person name="Oren A."/>
            <person name="Chaudhuri R.R."/>
            <person name="La Ragione R."/>
            <person name="Hildebrand F."/>
            <person name="Pallen M.J."/>
        </authorList>
    </citation>
    <scope>NUCLEOTIDE SEQUENCE</scope>
    <source>
        <strain evidence="1">E3-2379</strain>
    </source>
</reference>
<dbReference type="Proteomes" id="UP000823618">
    <property type="component" value="Unassembled WGS sequence"/>
</dbReference>
<accession>A0A9D9I2N8</accession>